<sequence>MRCLVSSIVSVPQLNYSTTPPPTTLDLQITNTPSGRCSLHSPSPPCLPLPSIEIWDQHKSIHRKLPFDKATLTLSHSSANQCIQSASLLLQHLMPTEFRPSAELIRQTAGELKLCPNLTCALLLKLCKFTTSDREIGYVKEKESDYFIILDNLGTICSSKILNRTI</sequence>
<dbReference type="AlphaFoldDB" id="A0AA35YJ78"/>
<name>A0AA35YJ78_LACSI</name>
<keyword evidence="2" id="KW-1185">Reference proteome</keyword>
<evidence type="ECO:0000313" key="1">
    <source>
        <dbReference type="EMBL" id="CAI9274950.1"/>
    </source>
</evidence>
<evidence type="ECO:0000313" key="2">
    <source>
        <dbReference type="Proteomes" id="UP001177003"/>
    </source>
</evidence>
<protein>
    <submittedName>
        <fullName evidence="1">Uncharacterized protein</fullName>
    </submittedName>
</protein>
<dbReference type="Proteomes" id="UP001177003">
    <property type="component" value="Chromosome 3"/>
</dbReference>
<organism evidence="1 2">
    <name type="scientific">Lactuca saligna</name>
    <name type="common">Willowleaf lettuce</name>
    <dbReference type="NCBI Taxonomy" id="75948"/>
    <lineage>
        <taxon>Eukaryota</taxon>
        <taxon>Viridiplantae</taxon>
        <taxon>Streptophyta</taxon>
        <taxon>Embryophyta</taxon>
        <taxon>Tracheophyta</taxon>
        <taxon>Spermatophyta</taxon>
        <taxon>Magnoliopsida</taxon>
        <taxon>eudicotyledons</taxon>
        <taxon>Gunneridae</taxon>
        <taxon>Pentapetalae</taxon>
        <taxon>asterids</taxon>
        <taxon>campanulids</taxon>
        <taxon>Asterales</taxon>
        <taxon>Asteraceae</taxon>
        <taxon>Cichorioideae</taxon>
        <taxon>Cichorieae</taxon>
        <taxon>Lactucinae</taxon>
        <taxon>Lactuca</taxon>
    </lineage>
</organism>
<reference evidence="1" key="1">
    <citation type="submission" date="2023-04" db="EMBL/GenBank/DDBJ databases">
        <authorList>
            <person name="Vijverberg K."/>
            <person name="Xiong W."/>
            <person name="Schranz E."/>
        </authorList>
    </citation>
    <scope>NUCLEOTIDE SEQUENCE</scope>
</reference>
<dbReference type="EMBL" id="OX465079">
    <property type="protein sequence ID" value="CAI9274950.1"/>
    <property type="molecule type" value="Genomic_DNA"/>
</dbReference>
<accession>A0AA35YJ78</accession>
<proteinExistence type="predicted"/>
<gene>
    <name evidence="1" type="ORF">LSALG_LOCUS14996</name>
</gene>